<comment type="caution">
    <text evidence="1">The sequence shown here is derived from an EMBL/GenBank/DDBJ whole genome shotgun (WGS) entry which is preliminary data.</text>
</comment>
<dbReference type="OrthoDB" id="9911918at2"/>
<dbReference type="RefSeq" id="WP_048850342.1">
    <property type="nucleotide sequence ID" value="NZ_BALE01000045.1"/>
</dbReference>
<accession>A0A0D6MNQ6</accession>
<dbReference type="Proteomes" id="UP000032679">
    <property type="component" value="Unassembled WGS sequence"/>
</dbReference>
<gene>
    <name evidence="1" type="ORF">Tasa_045_006</name>
</gene>
<evidence type="ECO:0000313" key="1">
    <source>
        <dbReference type="EMBL" id="GAN55299.1"/>
    </source>
</evidence>
<keyword evidence="2" id="KW-1185">Reference proteome</keyword>
<reference evidence="1 2" key="1">
    <citation type="submission" date="2012-10" db="EMBL/GenBank/DDBJ databases">
        <title>Genome sequencing of Tanticharoenia sakaeratensis NBRC 103193.</title>
        <authorList>
            <person name="Azuma Y."/>
            <person name="Hadano H."/>
            <person name="Hirakawa H."/>
            <person name="Matsushita K."/>
        </authorList>
    </citation>
    <scope>NUCLEOTIDE SEQUENCE [LARGE SCALE GENOMIC DNA]</scope>
    <source>
        <strain evidence="1 2">NBRC 103193</strain>
    </source>
</reference>
<protein>
    <submittedName>
        <fullName evidence="1">Uncharacterized protein</fullName>
    </submittedName>
</protein>
<name>A0A0D6MNQ6_9PROT</name>
<dbReference type="STRING" id="1231623.Tasa_045_006"/>
<organism evidence="1 2">
    <name type="scientific">Tanticharoenia sakaeratensis NBRC 103193</name>
    <dbReference type="NCBI Taxonomy" id="1231623"/>
    <lineage>
        <taxon>Bacteria</taxon>
        <taxon>Pseudomonadati</taxon>
        <taxon>Pseudomonadota</taxon>
        <taxon>Alphaproteobacteria</taxon>
        <taxon>Acetobacterales</taxon>
        <taxon>Acetobacteraceae</taxon>
        <taxon>Tanticharoenia</taxon>
    </lineage>
</organism>
<dbReference type="AlphaFoldDB" id="A0A0D6MNQ6"/>
<proteinExistence type="predicted"/>
<sequence>MTRILFPAGIAMPYAPLRVLGLHRSGFVIVVVPDIPEAIRHVILRVAMALDAALVRGTAGGVS</sequence>
<dbReference type="EMBL" id="BALE01000045">
    <property type="protein sequence ID" value="GAN55299.1"/>
    <property type="molecule type" value="Genomic_DNA"/>
</dbReference>
<evidence type="ECO:0000313" key="2">
    <source>
        <dbReference type="Proteomes" id="UP000032679"/>
    </source>
</evidence>